<evidence type="ECO:0000313" key="1">
    <source>
        <dbReference type="EMBL" id="CAH8366422.1"/>
    </source>
</evidence>
<protein>
    <submittedName>
        <fullName evidence="1">Uncharacterized protein</fullName>
    </submittedName>
</protein>
<dbReference type="Proteomes" id="UP001642260">
    <property type="component" value="Unassembled WGS sequence"/>
</dbReference>
<evidence type="ECO:0000313" key="2">
    <source>
        <dbReference type="Proteomes" id="UP001642260"/>
    </source>
</evidence>
<keyword evidence="2" id="KW-1185">Reference proteome</keyword>
<reference evidence="1 2" key="1">
    <citation type="submission" date="2022-03" db="EMBL/GenBank/DDBJ databases">
        <authorList>
            <person name="Macdonald S."/>
            <person name="Ahmed S."/>
            <person name="Newling K."/>
        </authorList>
    </citation>
    <scope>NUCLEOTIDE SEQUENCE [LARGE SCALE GENOMIC DNA]</scope>
</reference>
<organism evidence="1 2">
    <name type="scientific">Eruca vesicaria subsp. sativa</name>
    <name type="common">Garden rocket</name>
    <name type="synonym">Eruca sativa</name>
    <dbReference type="NCBI Taxonomy" id="29727"/>
    <lineage>
        <taxon>Eukaryota</taxon>
        <taxon>Viridiplantae</taxon>
        <taxon>Streptophyta</taxon>
        <taxon>Embryophyta</taxon>
        <taxon>Tracheophyta</taxon>
        <taxon>Spermatophyta</taxon>
        <taxon>Magnoliopsida</taxon>
        <taxon>eudicotyledons</taxon>
        <taxon>Gunneridae</taxon>
        <taxon>Pentapetalae</taxon>
        <taxon>rosids</taxon>
        <taxon>malvids</taxon>
        <taxon>Brassicales</taxon>
        <taxon>Brassicaceae</taxon>
        <taxon>Brassiceae</taxon>
        <taxon>Eruca</taxon>
    </lineage>
</organism>
<sequence>MAKVCPINSSEQMLLLLMHRVVTTRRSSNLINPMCLKFHGTHDQKMLSPGSALFKQTQLGEVFS</sequence>
<name>A0ABC8L759_ERUVS</name>
<comment type="caution">
    <text evidence="1">The sequence shown here is derived from an EMBL/GenBank/DDBJ whole genome shotgun (WGS) entry which is preliminary data.</text>
</comment>
<proteinExistence type="predicted"/>
<dbReference type="AlphaFoldDB" id="A0ABC8L759"/>
<gene>
    <name evidence="1" type="ORF">ERUC_LOCUS30576</name>
</gene>
<dbReference type="EMBL" id="CAKOAT010398488">
    <property type="protein sequence ID" value="CAH8366422.1"/>
    <property type="molecule type" value="Genomic_DNA"/>
</dbReference>
<accession>A0ABC8L759</accession>